<dbReference type="AlphaFoldDB" id="A0A0K8J201"/>
<dbReference type="Proteomes" id="UP000196053">
    <property type="component" value="Chromosome I"/>
</dbReference>
<dbReference type="Pfam" id="PF01863">
    <property type="entry name" value="YgjP-like"/>
    <property type="match status" value="1"/>
</dbReference>
<evidence type="ECO:0000313" key="3">
    <source>
        <dbReference type="Proteomes" id="UP000196053"/>
    </source>
</evidence>
<accession>A0A0K8J201</accession>
<gene>
    <name evidence="2" type="ORF">SD1D_0094</name>
</gene>
<dbReference type="RefSeq" id="WP_058257110.1">
    <property type="nucleotide sequence ID" value="NZ_DUPS01000013.1"/>
</dbReference>
<proteinExistence type="predicted"/>
<evidence type="ECO:0000259" key="1">
    <source>
        <dbReference type="Pfam" id="PF01863"/>
    </source>
</evidence>
<keyword evidence="3" id="KW-1185">Reference proteome</keyword>
<reference evidence="3" key="1">
    <citation type="submission" date="2015-09" db="EMBL/GenBank/DDBJ databases">
        <authorList>
            <person name="Wibberg D."/>
        </authorList>
    </citation>
    <scope>NUCLEOTIDE SEQUENCE [LARGE SCALE GENOMIC DNA]</scope>
    <source>
        <strain evidence="3">SD1D</strain>
    </source>
</reference>
<name>A0A0K8J201_9FIRM</name>
<dbReference type="CDD" id="cd07344">
    <property type="entry name" value="M48_yhfN_like"/>
    <property type="match status" value="1"/>
</dbReference>
<evidence type="ECO:0000313" key="2">
    <source>
        <dbReference type="EMBL" id="CUH91656.1"/>
    </source>
</evidence>
<feature type="domain" description="YgjP-like metallopeptidase" evidence="1">
    <location>
        <begin position="27"/>
        <end position="238"/>
    </location>
</feature>
<dbReference type="InterPro" id="IPR053136">
    <property type="entry name" value="UTP_pyrophosphatase-like"/>
</dbReference>
<dbReference type="KEGG" id="hsd:SD1D_0094"/>
<organism evidence="2 3">
    <name type="scientific">Herbinix luporum</name>
    <dbReference type="NCBI Taxonomy" id="1679721"/>
    <lineage>
        <taxon>Bacteria</taxon>
        <taxon>Bacillati</taxon>
        <taxon>Bacillota</taxon>
        <taxon>Clostridia</taxon>
        <taxon>Lachnospirales</taxon>
        <taxon>Lachnospiraceae</taxon>
        <taxon>Herbinix</taxon>
    </lineage>
</organism>
<dbReference type="InterPro" id="IPR002725">
    <property type="entry name" value="YgjP-like_metallopeptidase"/>
</dbReference>
<protein>
    <recommendedName>
        <fullName evidence="1">YgjP-like metallopeptidase domain-containing protein</fullName>
    </recommendedName>
</protein>
<dbReference type="PANTHER" id="PTHR30399">
    <property type="entry name" value="UNCHARACTERIZED PROTEIN YGJP"/>
    <property type="match status" value="1"/>
</dbReference>
<dbReference type="PANTHER" id="PTHR30399:SF1">
    <property type="entry name" value="UTP PYROPHOSPHATASE"/>
    <property type="match status" value="1"/>
</dbReference>
<dbReference type="OrthoDB" id="9811177at2"/>
<sequence length="241" mass="28665">MKYPSETREVQCRQGKVGYMLTRKPVKNINIRIKPDGRVLVSASNRVPIDYIDKLIKEKEEFIFRALKKYEAMKKQVSDIPRRYEEGEGFKILGKKLYLKVIEGNTSSVTSDNDFIYLTVKDKYNIRSKEILINKWLKEMQTNIFHQISKEVHKKFEKYGVKYPLIKIRKMKSRWGSCHSQRGIITLNSKLVEAPRTCIEYVVMHEFAHFIHPNHSKNFYDFLTALMPDWKERKKEIDKII</sequence>
<dbReference type="EMBL" id="LN879430">
    <property type="protein sequence ID" value="CUH91656.1"/>
    <property type="molecule type" value="Genomic_DNA"/>
</dbReference>
<dbReference type="Gene3D" id="3.30.2010.10">
    <property type="entry name" value="Metalloproteases ('zincins'), catalytic domain"/>
    <property type="match status" value="1"/>
</dbReference>